<organism evidence="14 15">
    <name type="scientific">Monosporascus cannonballus</name>
    <dbReference type="NCBI Taxonomy" id="155416"/>
    <lineage>
        <taxon>Eukaryota</taxon>
        <taxon>Fungi</taxon>
        <taxon>Dikarya</taxon>
        <taxon>Ascomycota</taxon>
        <taxon>Pezizomycotina</taxon>
        <taxon>Sordariomycetes</taxon>
        <taxon>Xylariomycetidae</taxon>
        <taxon>Xylariales</taxon>
        <taxon>Xylariales incertae sedis</taxon>
        <taxon>Monosporascus</taxon>
    </lineage>
</organism>
<name>A0ABY0GVP0_9PEZI</name>
<dbReference type="SUPFAM" id="SSF46934">
    <property type="entry name" value="UBA-like"/>
    <property type="match status" value="1"/>
</dbReference>
<keyword evidence="8" id="KW-0064">Aspartyl protease</keyword>
<evidence type="ECO:0000256" key="8">
    <source>
        <dbReference type="ARBA" id="ARBA00022750"/>
    </source>
</evidence>
<dbReference type="SMART" id="SM00165">
    <property type="entry name" value="UBA"/>
    <property type="match status" value="1"/>
</dbReference>
<dbReference type="InterPro" id="IPR033882">
    <property type="entry name" value="DDI1_N"/>
</dbReference>
<keyword evidence="9" id="KW-0378">Hydrolase</keyword>
<dbReference type="InterPro" id="IPR019103">
    <property type="entry name" value="Peptidase_aspartic_DDI1-type"/>
</dbReference>
<feature type="domain" description="Peptidase A2" evidence="13">
    <location>
        <begin position="250"/>
        <end position="329"/>
    </location>
</feature>
<evidence type="ECO:0000313" key="14">
    <source>
        <dbReference type="EMBL" id="RYO75044.1"/>
    </source>
</evidence>
<dbReference type="InterPro" id="IPR015940">
    <property type="entry name" value="UBA"/>
</dbReference>
<dbReference type="Gene3D" id="3.10.20.90">
    <property type="entry name" value="Phosphatidylinositol 3-kinase Catalytic Subunit, Chain A, domain 1"/>
    <property type="match status" value="1"/>
</dbReference>
<accession>A0ABY0GVP0</accession>
<evidence type="ECO:0000256" key="3">
    <source>
        <dbReference type="ARBA" id="ARBA00009136"/>
    </source>
</evidence>
<dbReference type="CDD" id="cd01796">
    <property type="entry name" value="Ubl_Ddi1_like"/>
    <property type="match status" value="1"/>
</dbReference>
<dbReference type="PANTHER" id="PTHR15397:SF3">
    <property type="entry name" value="DNA DAMAGE INDUCIBLE 1 HOMOLOG 2"/>
    <property type="match status" value="1"/>
</dbReference>
<feature type="compositionally biased region" description="Low complexity" evidence="10">
    <location>
        <begin position="395"/>
        <end position="434"/>
    </location>
</feature>
<dbReference type="SMART" id="SM00213">
    <property type="entry name" value="UBQ"/>
    <property type="match status" value="1"/>
</dbReference>
<comment type="function">
    <text evidence="1">Probable aspartic protease. May be involved in the regulation of exocytosis. Acts as a linker between the 19S proteasome and polyubiquitinated proteins via UBA domain interactions with ubiquitin for their subsequent degradation. Required for S-phase checkpoint control.</text>
</comment>
<dbReference type="PROSITE" id="PS50030">
    <property type="entry name" value="UBA"/>
    <property type="match status" value="1"/>
</dbReference>
<reference evidence="14 15" key="1">
    <citation type="submission" date="2018-06" db="EMBL/GenBank/DDBJ databases">
        <title>Complete Genomes of Monosporascus.</title>
        <authorList>
            <person name="Robinson A.J."/>
            <person name="Natvig D.O."/>
        </authorList>
    </citation>
    <scope>NUCLEOTIDE SEQUENCE [LARGE SCALE GENOMIC DNA]</scope>
    <source>
        <strain evidence="14 15">CBS 609.92</strain>
    </source>
</reference>
<evidence type="ECO:0000259" key="11">
    <source>
        <dbReference type="PROSITE" id="PS50030"/>
    </source>
</evidence>
<feature type="domain" description="UBA" evidence="11">
    <location>
        <begin position="435"/>
        <end position="475"/>
    </location>
</feature>
<dbReference type="PANTHER" id="PTHR15397">
    <property type="entry name" value="SODIUM-GLUCOSE COTRANSPORTER REGULATORY PROTEIN -RELATED"/>
    <property type="match status" value="1"/>
</dbReference>
<protein>
    <recommendedName>
        <fullName evidence="5">DNA damage-inducible protein 1</fullName>
    </recommendedName>
</protein>
<evidence type="ECO:0000256" key="7">
    <source>
        <dbReference type="ARBA" id="ARBA00022670"/>
    </source>
</evidence>
<evidence type="ECO:0000256" key="10">
    <source>
        <dbReference type="SAM" id="MobiDB-lite"/>
    </source>
</evidence>
<sequence>MMSLSPVVRRKILEGHQGLKLGCGALISRITLSVNNPEVEEQDLRLVNLEVFPDMTLGALRSSIEAEGFPASSQHLYHNGRLVTDDSKTLQELSITDGDMLALHIRDMQGSTGIPPAAREQPQPPRAPAANAMSQDPEVIRLQILADPRLRSEAERVNPQLAAAIDNPQQFAQIFRSTADRQEEARRARMREIEALNNDEFNPEAQARIEEMIRQQGVMENLQNAMEYNPESFGRVHLLYCDVKVNGVKVKALVDSGAQATIMSPSCAEACNIMHLVDRRFAGVARGVGTANIIGRVHYTMLQIGSNHLPAAFTVMEGKSVDLLLGLDILKGHQATIDLARNKLIIQGEEVEFLGESDIPKETEDAVNQEPTVQGPGGTTIGARSGAVTAPSAPPAAASAPPQAAPSSAAAPPRPAASGLPARAQPQPQAQPRQSFPENDISTLMGLGFSRQAAINALEATGGNVEYAAGLLFQN</sequence>
<evidence type="ECO:0000256" key="1">
    <source>
        <dbReference type="ARBA" id="ARBA00003231"/>
    </source>
</evidence>
<keyword evidence="15" id="KW-1185">Reference proteome</keyword>
<feature type="region of interest" description="Disordered" evidence="10">
    <location>
        <begin position="361"/>
        <end position="441"/>
    </location>
</feature>
<dbReference type="PROSITE" id="PS50053">
    <property type="entry name" value="UBIQUITIN_2"/>
    <property type="match status" value="1"/>
</dbReference>
<comment type="subcellular location">
    <subcellularLocation>
        <location evidence="2">Cytoplasm</location>
    </subcellularLocation>
</comment>
<comment type="caution">
    <text evidence="14">The sequence shown here is derived from an EMBL/GenBank/DDBJ whole genome shotgun (WGS) entry which is preliminary data.</text>
</comment>
<dbReference type="PROSITE" id="PS00141">
    <property type="entry name" value="ASP_PROTEASE"/>
    <property type="match status" value="1"/>
</dbReference>
<keyword evidence="6" id="KW-0963">Cytoplasm</keyword>
<evidence type="ECO:0000256" key="9">
    <source>
        <dbReference type="ARBA" id="ARBA00022801"/>
    </source>
</evidence>
<evidence type="ECO:0000259" key="13">
    <source>
        <dbReference type="PROSITE" id="PS50175"/>
    </source>
</evidence>
<evidence type="ECO:0000256" key="2">
    <source>
        <dbReference type="ARBA" id="ARBA00004496"/>
    </source>
</evidence>
<dbReference type="InterPro" id="IPR001995">
    <property type="entry name" value="Peptidase_A2_cat"/>
</dbReference>
<comment type="subunit">
    <text evidence="4">Binds ubiquitin and polyubiquitinated proteins.</text>
</comment>
<gene>
    <name evidence="14" type="ORF">DL762_010185</name>
</gene>
<dbReference type="Pfam" id="PF09668">
    <property type="entry name" value="Asp_protease"/>
    <property type="match status" value="1"/>
</dbReference>
<dbReference type="EMBL" id="QJNS01000709">
    <property type="protein sequence ID" value="RYO75044.1"/>
    <property type="molecule type" value="Genomic_DNA"/>
</dbReference>
<dbReference type="InterPro" id="IPR001969">
    <property type="entry name" value="Aspartic_peptidase_AS"/>
</dbReference>
<feature type="domain" description="Ubiquitin-like" evidence="12">
    <location>
        <begin position="30"/>
        <end position="110"/>
    </location>
</feature>
<evidence type="ECO:0000313" key="15">
    <source>
        <dbReference type="Proteomes" id="UP000294003"/>
    </source>
</evidence>
<dbReference type="InterPro" id="IPR000626">
    <property type="entry name" value="Ubiquitin-like_dom"/>
</dbReference>
<proteinExistence type="inferred from homology"/>
<dbReference type="Pfam" id="PF00627">
    <property type="entry name" value="UBA"/>
    <property type="match status" value="1"/>
</dbReference>
<evidence type="ECO:0000259" key="12">
    <source>
        <dbReference type="PROSITE" id="PS50053"/>
    </source>
</evidence>
<dbReference type="InterPro" id="IPR009060">
    <property type="entry name" value="UBA-like_sf"/>
</dbReference>
<dbReference type="SUPFAM" id="SSF50630">
    <property type="entry name" value="Acid proteases"/>
    <property type="match status" value="1"/>
</dbReference>
<keyword evidence="7" id="KW-0645">Protease</keyword>
<dbReference type="PROSITE" id="PS50175">
    <property type="entry name" value="ASP_PROT_RETROV"/>
    <property type="match status" value="1"/>
</dbReference>
<dbReference type="Pfam" id="PF00240">
    <property type="entry name" value="ubiquitin"/>
    <property type="match status" value="1"/>
</dbReference>
<dbReference type="Gene3D" id="2.40.70.10">
    <property type="entry name" value="Acid Proteases"/>
    <property type="match status" value="1"/>
</dbReference>
<evidence type="ECO:0000256" key="6">
    <source>
        <dbReference type="ARBA" id="ARBA00022490"/>
    </source>
</evidence>
<dbReference type="CDD" id="cd05479">
    <property type="entry name" value="RP_DDI"/>
    <property type="match status" value="1"/>
</dbReference>
<dbReference type="SUPFAM" id="SSF54236">
    <property type="entry name" value="Ubiquitin-like"/>
    <property type="match status" value="1"/>
</dbReference>
<dbReference type="Gene3D" id="1.10.8.10">
    <property type="entry name" value="DNA helicase RuvA subunit, C-terminal domain"/>
    <property type="match status" value="1"/>
</dbReference>
<dbReference type="InterPro" id="IPR029071">
    <property type="entry name" value="Ubiquitin-like_domsf"/>
</dbReference>
<dbReference type="Proteomes" id="UP000294003">
    <property type="component" value="Unassembled WGS sequence"/>
</dbReference>
<dbReference type="CDD" id="cd14309">
    <property type="entry name" value="UBA_scDdi1_like"/>
    <property type="match status" value="1"/>
</dbReference>
<comment type="similarity">
    <text evidence="3">Belongs to the DDI1 family.</text>
</comment>
<dbReference type="InterPro" id="IPR021109">
    <property type="entry name" value="Peptidase_aspartic_dom_sf"/>
</dbReference>
<evidence type="ECO:0000256" key="5">
    <source>
        <dbReference type="ARBA" id="ARBA00021491"/>
    </source>
</evidence>
<evidence type="ECO:0000256" key="4">
    <source>
        <dbReference type="ARBA" id="ARBA00011128"/>
    </source>
</evidence>
<feature type="region of interest" description="Disordered" evidence="10">
    <location>
        <begin position="112"/>
        <end position="133"/>
    </location>
</feature>